<dbReference type="AlphaFoldDB" id="A0A078APU6"/>
<dbReference type="GO" id="GO:0071013">
    <property type="term" value="C:catalytic step 2 spliceosome"/>
    <property type="evidence" value="ECO:0007669"/>
    <property type="project" value="TreeGrafter"/>
</dbReference>
<gene>
    <name evidence="6" type="primary">Contig19687.g20881</name>
    <name evidence="6" type="ORF">STYLEM_12365</name>
</gene>
<dbReference type="GO" id="GO:0003723">
    <property type="term" value="F:RNA binding"/>
    <property type="evidence" value="ECO:0007669"/>
    <property type="project" value="TreeGrafter"/>
</dbReference>
<dbReference type="InterPro" id="IPR015943">
    <property type="entry name" value="WD40/YVTN_repeat-like_dom_sf"/>
</dbReference>
<keyword evidence="6" id="KW-0687">Ribonucleoprotein</keyword>
<proteinExistence type="predicted"/>
<evidence type="ECO:0000256" key="1">
    <source>
        <dbReference type="ARBA" id="ARBA00022574"/>
    </source>
</evidence>
<dbReference type="PROSITE" id="PS50294">
    <property type="entry name" value="WD_REPEATS_REGION"/>
    <property type="match status" value="4"/>
</dbReference>
<evidence type="ECO:0000256" key="5">
    <source>
        <dbReference type="PROSITE-ProRule" id="PRU00221"/>
    </source>
</evidence>
<dbReference type="PRINTS" id="PR00320">
    <property type="entry name" value="GPROTEINBRPT"/>
</dbReference>
<evidence type="ECO:0000256" key="2">
    <source>
        <dbReference type="ARBA" id="ARBA00022664"/>
    </source>
</evidence>
<dbReference type="Gene3D" id="2.130.10.10">
    <property type="entry name" value="YVTN repeat-like/Quinoprotein amine dehydrogenase"/>
    <property type="match status" value="1"/>
</dbReference>
<evidence type="ECO:0000256" key="4">
    <source>
        <dbReference type="ARBA" id="ARBA00023187"/>
    </source>
</evidence>
<dbReference type="InterPro" id="IPR001680">
    <property type="entry name" value="WD40_rpt"/>
</dbReference>
<keyword evidence="7" id="KW-1185">Reference proteome</keyword>
<dbReference type="PROSITE" id="PS50082">
    <property type="entry name" value="WD_REPEATS_2"/>
    <property type="match status" value="5"/>
</dbReference>
<sequence length="294" mass="33135">MSQTVQLIGHQGEIYTNKFSRDGDYLASAGYDRLIYFWDVFDPQCKNLGVLKGHKNAILDIQWGQENSRLYSASSDRQIFVWDTEEFTRVRKLKGHQNVVNSIDVQRVGSDILVSGSDDYTVKIWDARAKNFISSYELNYQITSVSFNNTNDYVFFGGIDNTIKALNLKKNAVEFVLLGHTDTITGIQLSKSGNFLVSNSMDNTINKRCLNTVMGIQHNFEKNLLRCSWNHDDTLISGGSGDRFVCIWNAETGNMVHRLGGHHGSVNEVAFHPKKDIIASCSSDKTIYLGDLNK</sequence>
<dbReference type="OMA" id="IWDIRPY"/>
<protein>
    <submittedName>
        <fullName evidence="6">U5 small nuclear ribonucleoprotein 40 kDa</fullName>
    </submittedName>
</protein>
<name>A0A078APU6_STYLE</name>
<dbReference type="PANTHER" id="PTHR44006">
    <property type="entry name" value="U5 SMALL NUCLEAR RIBONUCLEOPROTEIN 40 KDA PROTEIN"/>
    <property type="match status" value="1"/>
</dbReference>
<dbReference type="InterPro" id="IPR019775">
    <property type="entry name" value="WD40_repeat_CS"/>
</dbReference>
<reference evidence="6 7" key="1">
    <citation type="submission" date="2014-06" db="EMBL/GenBank/DDBJ databases">
        <authorList>
            <person name="Swart Estienne"/>
        </authorList>
    </citation>
    <scope>NUCLEOTIDE SEQUENCE [LARGE SCALE GENOMIC DNA]</scope>
    <source>
        <strain evidence="6 7">130c</strain>
    </source>
</reference>
<dbReference type="CDD" id="cd00200">
    <property type="entry name" value="WD40"/>
    <property type="match status" value="1"/>
</dbReference>
<feature type="repeat" description="WD" evidence="5">
    <location>
        <begin position="93"/>
        <end position="135"/>
    </location>
</feature>
<feature type="repeat" description="WD" evidence="5">
    <location>
        <begin position="51"/>
        <end position="92"/>
    </location>
</feature>
<feature type="repeat" description="WD" evidence="5">
    <location>
        <begin position="7"/>
        <end position="40"/>
    </location>
</feature>
<dbReference type="PANTHER" id="PTHR44006:SF1">
    <property type="entry name" value="U5 SMALL NUCLEAR RIBONUCLEOPROTEIN 40 KDA PROTEIN"/>
    <property type="match status" value="1"/>
</dbReference>
<keyword evidence="4" id="KW-0508">mRNA splicing</keyword>
<organism evidence="6 7">
    <name type="scientific">Stylonychia lemnae</name>
    <name type="common">Ciliate</name>
    <dbReference type="NCBI Taxonomy" id="5949"/>
    <lineage>
        <taxon>Eukaryota</taxon>
        <taxon>Sar</taxon>
        <taxon>Alveolata</taxon>
        <taxon>Ciliophora</taxon>
        <taxon>Intramacronucleata</taxon>
        <taxon>Spirotrichea</taxon>
        <taxon>Stichotrichia</taxon>
        <taxon>Sporadotrichida</taxon>
        <taxon>Oxytrichidae</taxon>
        <taxon>Stylonychinae</taxon>
        <taxon>Stylonychia</taxon>
    </lineage>
</organism>
<dbReference type="GO" id="GO:0006397">
    <property type="term" value="P:mRNA processing"/>
    <property type="evidence" value="ECO:0007669"/>
    <property type="project" value="UniProtKB-KW"/>
</dbReference>
<dbReference type="InterPro" id="IPR036322">
    <property type="entry name" value="WD40_repeat_dom_sf"/>
</dbReference>
<accession>A0A078APU6</accession>
<keyword evidence="1 5" id="KW-0853">WD repeat</keyword>
<dbReference type="SMART" id="SM00320">
    <property type="entry name" value="WD40"/>
    <property type="match status" value="7"/>
</dbReference>
<dbReference type="InterPro" id="IPR020472">
    <property type="entry name" value="WD40_PAC1"/>
</dbReference>
<dbReference type="Proteomes" id="UP000039865">
    <property type="component" value="Unassembled WGS sequence"/>
</dbReference>
<feature type="repeat" description="WD" evidence="5">
    <location>
        <begin position="177"/>
        <end position="205"/>
    </location>
</feature>
<dbReference type="GO" id="GO:0008380">
    <property type="term" value="P:RNA splicing"/>
    <property type="evidence" value="ECO:0007669"/>
    <property type="project" value="UniProtKB-KW"/>
</dbReference>
<evidence type="ECO:0000313" key="7">
    <source>
        <dbReference type="Proteomes" id="UP000039865"/>
    </source>
</evidence>
<dbReference type="InParanoid" id="A0A078APU6"/>
<dbReference type="InterPro" id="IPR052234">
    <property type="entry name" value="U5_snRNP_Component"/>
</dbReference>
<dbReference type="FunCoup" id="A0A078APU6">
    <property type="interactions" value="695"/>
</dbReference>
<keyword evidence="2" id="KW-0507">mRNA processing</keyword>
<dbReference type="EMBL" id="CCKQ01011748">
    <property type="protein sequence ID" value="CDW83322.1"/>
    <property type="molecule type" value="Genomic_DNA"/>
</dbReference>
<keyword evidence="3" id="KW-0677">Repeat</keyword>
<dbReference type="Pfam" id="PF00400">
    <property type="entry name" value="WD40"/>
    <property type="match status" value="7"/>
</dbReference>
<dbReference type="OrthoDB" id="1068471at2759"/>
<feature type="repeat" description="WD" evidence="5">
    <location>
        <begin position="259"/>
        <end position="294"/>
    </location>
</feature>
<evidence type="ECO:0000256" key="3">
    <source>
        <dbReference type="ARBA" id="ARBA00022737"/>
    </source>
</evidence>
<dbReference type="SUPFAM" id="SSF50978">
    <property type="entry name" value="WD40 repeat-like"/>
    <property type="match status" value="1"/>
</dbReference>
<evidence type="ECO:0000313" key="6">
    <source>
        <dbReference type="EMBL" id="CDW83322.1"/>
    </source>
</evidence>
<dbReference type="PROSITE" id="PS00678">
    <property type="entry name" value="WD_REPEATS_1"/>
    <property type="match status" value="2"/>
</dbReference>